<dbReference type="InterPro" id="IPR021457">
    <property type="entry name" value="DUF3108"/>
</dbReference>
<dbReference type="Pfam" id="PF11306">
    <property type="entry name" value="DUF3108"/>
    <property type="match status" value="1"/>
</dbReference>
<dbReference type="OrthoDB" id="9808473at2"/>
<sequence length="258" mass="29891">MKKIIIVVLVIITLGFSSQKERAFDSGEWFKFRVHYGLFNAGYATLEVQEATKNNKKVYHAIGKGYTTGMSRFFFRVDDNYESYFDKETGKPYQFVRKIDEGGYKKNQEGFFNQSENKIFVKDYKNKSENTFLIPENTQDIVSAFYYLRNYPTIDKLKVGESITIDMFFDNETTKFKLKFIGKEDLDTKFGLVPTLIFRPLVQSGRVFKEEESLTVWISDDDNKIPVSIKASLAVGSIKADLDAFKGLKYSFKVKLKH</sequence>
<dbReference type="EMBL" id="WAEM01000003">
    <property type="protein sequence ID" value="KAB1156033.1"/>
    <property type="molecule type" value="Genomic_DNA"/>
</dbReference>
<evidence type="ECO:0000313" key="1">
    <source>
        <dbReference type="EMBL" id="KAB1156033.1"/>
    </source>
</evidence>
<reference evidence="1 2" key="1">
    <citation type="submission" date="2019-09" db="EMBL/GenBank/DDBJ databases">
        <title>Flavobacterium sp. nov., isolated from glacier ice.</title>
        <authorList>
            <person name="Liu Q."/>
        </authorList>
    </citation>
    <scope>NUCLEOTIDE SEQUENCE [LARGE SCALE GENOMIC DNA]</scope>
    <source>
        <strain evidence="1 2">NBRC 112527</strain>
    </source>
</reference>
<dbReference type="RefSeq" id="WP_151107189.1">
    <property type="nucleotide sequence ID" value="NZ_WAEM01000003.1"/>
</dbReference>
<accession>A0A7J5AEX2</accession>
<evidence type="ECO:0000313" key="2">
    <source>
        <dbReference type="Proteomes" id="UP000490922"/>
    </source>
</evidence>
<comment type="caution">
    <text evidence="1">The sequence shown here is derived from an EMBL/GenBank/DDBJ whole genome shotgun (WGS) entry which is preliminary data.</text>
</comment>
<protein>
    <submittedName>
        <fullName evidence="1">DUF3108 domain-containing protein</fullName>
    </submittedName>
</protein>
<dbReference type="AlphaFoldDB" id="A0A7J5AEX2"/>
<keyword evidence="2" id="KW-1185">Reference proteome</keyword>
<proteinExistence type="predicted"/>
<name>A0A7J5AEX2_9FLAO</name>
<dbReference type="Proteomes" id="UP000490922">
    <property type="component" value="Unassembled WGS sequence"/>
</dbReference>
<gene>
    <name evidence="1" type="ORF">F6464_07470</name>
</gene>
<organism evidence="1 2">
    <name type="scientific">Flavobacterium luteum</name>
    <dbReference type="NCBI Taxonomy" id="2026654"/>
    <lineage>
        <taxon>Bacteria</taxon>
        <taxon>Pseudomonadati</taxon>
        <taxon>Bacteroidota</taxon>
        <taxon>Flavobacteriia</taxon>
        <taxon>Flavobacteriales</taxon>
        <taxon>Flavobacteriaceae</taxon>
        <taxon>Flavobacterium</taxon>
    </lineage>
</organism>